<gene>
    <name evidence="2" type="ORF">EZS28_006548</name>
</gene>
<reference evidence="2 3" key="1">
    <citation type="submission" date="2019-03" db="EMBL/GenBank/DDBJ databases">
        <title>Single cell metagenomics reveals metabolic interactions within the superorganism composed of flagellate Streblomastix strix and complex community of Bacteroidetes bacteria on its surface.</title>
        <authorList>
            <person name="Treitli S.C."/>
            <person name="Kolisko M."/>
            <person name="Husnik F."/>
            <person name="Keeling P."/>
            <person name="Hampl V."/>
        </authorList>
    </citation>
    <scope>NUCLEOTIDE SEQUENCE [LARGE SCALE GENOMIC DNA]</scope>
    <source>
        <strain evidence="2">ST1C</strain>
    </source>
</reference>
<organism evidence="2 3">
    <name type="scientific">Streblomastix strix</name>
    <dbReference type="NCBI Taxonomy" id="222440"/>
    <lineage>
        <taxon>Eukaryota</taxon>
        <taxon>Metamonada</taxon>
        <taxon>Preaxostyla</taxon>
        <taxon>Oxymonadida</taxon>
        <taxon>Streblomastigidae</taxon>
        <taxon>Streblomastix</taxon>
    </lineage>
</organism>
<evidence type="ECO:0000256" key="1">
    <source>
        <dbReference type="SAM" id="MobiDB-lite"/>
    </source>
</evidence>
<dbReference type="Proteomes" id="UP000324800">
    <property type="component" value="Unassembled WGS sequence"/>
</dbReference>
<dbReference type="EMBL" id="SNRW01001072">
    <property type="protein sequence ID" value="KAA6397925.1"/>
    <property type="molecule type" value="Genomic_DNA"/>
</dbReference>
<accession>A0A5J4WU34</accession>
<sequence>MRNTGPLLGKPTGLSSSQQGPLLQTPERQMLTGSGSEQSAERVNGEEIELQQEENQILNQQDPAKGKEDDTGDKATE</sequence>
<feature type="compositionally biased region" description="Basic and acidic residues" evidence="1">
    <location>
        <begin position="64"/>
        <end position="77"/>
    </location>
</feature>
<feature type="compositionally biased region" description="Polar residues" evidence="1">
    <location>
        <begin position="13"/>
        <end position="22"/>
    </location>
</feature>
<proteinExistence type="predicted"/>
<dbReference type="AlphaFoldDB" id="A0A5J4WU34"/>
<feature type="region of interest" description="Disordered" evidence="1">
    <location>
        <begin position="1"/>
        <end position="77"/>
    </location>
</feature>
<comment type="caution">
    <text evidence="2">The sequence shown here is derived from an EMBL/GenBank/DDBJ whole genome shotgun (WGS) entry which is preliminary data.</text>
</comment>
<protein>
    <submittedName>
        <fullName evidence="2">Uncharacterized protein</fullName>
    </submittedName>
</protein>
<name>A0A5J4WU34_9EUKA</name>
<evidence type="ECO:0000313" key="3">
    <source>
        <dbReference type="Proteomes" id="UP000324800"/>
    </source>
</evidence>
<evidence type="ECO:0000313" key="2">
    <source>
        <dbReference type="EMBL" id="KAA6397925.1"/>
    </source>
</evidence>